<evidence type="ECO:0000256" key="6">
    <source>
        <dbReference type="ARBA" id="ARBA00022989"/>
    </source>
</evidence>
<dbReference type="GO" id="GO:0016020">
    <property type="term" value="C:membrane"/>
    <property type="evidence" value="ECO:0007669"/>
    <property type="project" value="UniProtKB-SubCell"/>
</dbReference>
<gene>
    <name evidence="10" type="ORF">M8C21_025092</name>
</gene>
<name>A0AAD5CHS5_AMBAR</name>
<dbReference type="InterPro" id="IPR052422">
    <property type="entry name" value="Auxin_Ser/Thr_Kinase"/>
</dbReference>
<keyword evidence="9" id="KW-0325">Glycoprotein</keyword>
<keyword evidence="6" id="KW-1133">Transmembrane helix</keyword>
<proteinExistence type="predicted"/>
<keyword evidence="8" id="KW-0675">Receptor</keyword>
<dbReference type="Gene3D" id="1.10.510.10">
    <property type="entry name" value="Transferase(Phosphotransferase) domain 1"/>
    <property type="match status" value="1"/>
</dbReference>
<evidence type="ECO:0000256" key="1">
    <source>
        <dbReference type="ARBA" id="ARBA00004167"/>
    </source>
</evidence>
<sequence>MIFSLYKSSYPEIQTSLVKTGTGRVTRKVDVYAFGVVLMELVTGRKAVDENMSDECCHLATWFRRVLVSRENMTNCIDQVLDINDEVTLESVFKVAELARHCTACDPFHRPDMSYVVNVLVPLVEQWEPSRLEEEQTYHRNHRSLPHVLQANQDTYSMLFNVFPANSV</sequence>
<keyword evidence="7" id="KW-0472">Membrane</keyword>
<keyword evidence="2" id="KW-0433">Leucine-rich repeat</keyword>
<keyword evidence="11" id="KW-1185">Reference proteome</keyword>
<evidence type="ECO:0000256" key="5">
    <source>
        <dbReference type="ARBA" id="ARBA00022737"/>
    </source>
</evidence>
<dbReference type="SUPFAM" id="SSF56112">
    <property type="entry name" value="Protein kinase-like (PK-like)"/>
    <property type="match status" value="1"/>
</dbReference>
<dbReference type="EMBL" id="JAMZMK010008181">
    <property type="protein sequence ID" value="KAI7741510.1"/>
    <property type="molecule type" value="Genomic_DNA"/>
</dbReference>
<evidence type="ECO:0000256" key="8">
    <source>
        <dbReference type="ARBA" id="ARBA00023170"/>
    </source>
</evidence>
<dbReference type="Proteomes" id="UP001206925">
    <property type="component" value="Unassembled WGS sequence"/>
</dbReference>
<evidence type="ECO:0000256" key="2">
    <source>
        <dbReference type="ARBA" id="ARBA00022614"/>
    </source>
</evidence>
<organism evidence="10 11">
    <name type="scientific">Ambrosia artemisiifolia</name>
    <name type="common">Common ragweed</name>
    <dbReference type="NCBI Taxonomy" id="4212"/>
    <lineage>
        <taxon>Eukaryota</taxon>
        <taxon>Viridiplantae</taxon>
        <taxon>Streptophyta</taxon>
        <taxon>Embryophyta</taxon>
        <taxon>Tracheophyta</taxon>
        <taxon>Spermatophyta</taxon>
        <taxon>Magnoliopsida</taxon>
        <taxon>eudicotyledons</taxon>
        <taxon>Gunneridae</taxon>
        <taxon>Pentapetalae</taxon>
        <taxon>asterids</taxon>
        <taxon>campanulids</taxon>
        <taxon>Asterales</taxon>
        <taxon>Asteraceae</taxon>
        <taxon>Asteroideae</taxon>
        <taxon>Heliantheae alliance</taxon>
        <taxon>Heliantheae</taxon>
        <taxon>Ambrosia</taxon>
    </lineage>
</organism>
<dbReference type="AlphaFoldDB" id="A0AAD5CHS5"/>
<evidence type="ECO:0000256" key="9">
    <source>
        <dbReference type="ARBA" id="ARBA00023180"/>
    </source>
</evidence>
<evidence type="ECO:0000313" key="11">
    <source>
        <dbReference type="Proteomes" id="UP001206925"/>
    </source>
</evidence>
<dbReference type="PANTHER" id="PTHR47986:SF10">
    <property type="entry name" value="RECEPTOR-LIKE KINASE TMK4"/>
    <property type="match status" value="1"/>
</dbReference>
<keyword evidence="5" id="KW-0677">Repeat</keyword>
<keyword evidence="4" id="KW-0732">Signal</keyword>
<evidence type="ECO:0000256" key="4">
    <source>
        <dbReference type="ARBA" id="ARBA00022729"/>
    </source>
</evidence>
<dbReference type="PANTHER" id="PTHR47986">
    <property type="entry name" value="OSJNBA0070M12.3 PROTEIN"/>
    <property type="match status" value="1"/>
</dbReference>
<reference evidence="10" key="1">
    <citation type="submission" date="2022-06" db="EMBL/GenBank/DDBJ databases">
        <title>Uncovering the hologenomic basis of an extraordinary plant invasion.</title>
        <authorList>
            <person name="Bieker V.C."/>
            <person name="Martin M.D."/>
            <person name="Gilbert T."/>
            <person name="Hodgins K."/>
            <person name="Battlay P."/>
            <person name="Petersen B."/>
            <person name="Wilson J."/>
        </authorList>
    </citation>
    <scope>NUCLEOTIDE SEQUENCE</scope>
    <source>
        <strain evidence="10">AA19_3_7</strain>
        <tissue evidence="10">Leaf</tissue>
    </source>
</reference>
<keyword evidence="3" id="KW-0812">Transmembrane</keyword>
<dbReference type="InterPro" id="IPR011009">
    <property type="entry name" value="Kinase-like_dom_sf"/>
</dbReference>
<comment type="subcellular location">
    <subcellularLocation>
        <location evidence="1">Membrane</location>
        <topology evidence="1">Single-pass membrane protein</topology>
    </subcellularLocation>
</comment>
<comment type="caution">
    <text evidence="10">The sequence shown here is derived from an EMBL/GenBank/DDBJ whole genome shotgun (WGS) entry which is preliminary data.</text>
</comment>
<accession>A0AAD5CHS5</accession>
<evidence type="ECO:0000256" key="7">
    <source>
        <dbReference type="ARBA" id="ARBA00023136"/>
    </source>
</evidence>
<protein>
    <submittedName>
        <fullName evidence="10">Uncharacterized protein</fullName>
    </submittedName>
</protein>
<evidence type="ECO:0000313" key="10">
    <source>
        <dbReference type="EMBL" id="KAI7741510.1"/>
    </source>
</evidence>
<evidence type="ECO:0000256" key="3">
    <source>
        <dbReference type="ARBA" id="ARBA00022692"/>
    </source>
</evidence>